<evidence type="ECO:0000256" key="1">
    <source>
        <dbReference type="SAM" id="MobiDB-lite"/>
    </source>
</evidence>
<accession>A0AAW1Q8H5</accession>
<protein>
    <submittedName>
        <fullName evidence="2">Uncharacterized protein</fullName>
    </submittedName>
</protein>
<organism evidence="2 3">
    <name type="scientific">[Myrmecia] bisecta</name>
    <dbReference type="NCBI Taxonomy" id="41462"/>
    <lineage>
        <taxon>Eukaryota</taxon>
        <taxon>Viridiplantae</taxon>
        <taxon>Chlorophyta</taxon>
        <taxon>core chlorophytes</taxon>
        <taxon>Trebouxiophyceae</taxon>
        <taxon>Trebouxiales</taxon>
        <taxon>Trebouxiaceae</taxon>
        <taxon>Myrmecia</taxon>
    </lineage>
</organism>
<comment type="caution">
    <text evidence="2">The sequence shown here is derived from an EMBL/GenBank/DDBJ whole genome shotgun (WGS) entry which is preliminary data.</text>
</comment>
<dbReference type="AlphaFoldDB" id="A0AAW1Q8H5"/>
<gene>
    <name evidence="2" type="ORF">WJX72_009854</name>
</gene>
<dbReference type="Proteomes" id="UP001489004">
    <property type="component" value="Unassembled WGS sequence"/>
</dbReference>
<reference evidence="2 3" key="1">
    <citation type="journal article" date="2024" name="Nat. Commun.">
        <title>Phylogenomics reveals the evolutionary origins of lichenization in chlorophyte algae.</title>
        <authorList>
            <person name="Puginier C."/>
            <person name="Libourel C."/>
            <person name="Otte J."/>
            <person name="Skaloud P."/>
            <person name="Haon M."/>
            <person name="Grisel S."/>
            <person name="Petersen M."/>
            <person name="Berrin J.G."/>
            <person name="Delaux P.M."/>
            <person name="Dal Grande F."/>
            <person name="Keller J."/>
        </authorList>
    </citation>
    <scope>NUCLEOTIDE SEQUENCE [LARGE SCALE GENOMIC DNA]</scope>
    <source>
        <strain evidence="2 3">SAG 2043</strain>
    </source>
</reference>
<evidence type="ECO:0000313" key="3">
    <source>
        <dbReference type="Proteomes" id="UP001489004"/>
    </source>
</evidence>
<sequence length="104" mass="11662">MPASTVFPLQGRACGIEIRCLKTTKSPAKPAQRSTGRGSRRSLRAASKPPRSKPADQQQKPFKLKLPKLEEDWYDKELPFKRSCCLQVFTTSVLAPGFTYRVGH</sequence>
<dbReference type="EMBL" id="JALJOR010000004">
    <property type="protein sequence ID" value="KAK9818271.1"/>
    <property type="molecule type" value="Genomic_DNA"/>
</dbReference>
<proteinExistence type="predicted"/>
<evidence type="ECO:0000313" key="2">
    <source>
        <dbReference type="EMBL" id="KAK9818271.1"/>
    </source>
</evidence>
<feature type="region of interest" description="Disordered" evidence="1">
    <location>
        <begin position="24"/>
        <end position="63"/>
    </location>
</feature>
<keyword evidence="3" id="KW-1185">Reference proteome</keyword>
<name>A0AAW1Q8H5_9CHLO</name>